<dbReference type="Proteomes" id="UP001364695">
    <property type="component" value="Unassembled WGS sequence"/>
</dbReference>
<organism evidence="1 2">
    <name type="scientific">Amphibiibacter pelophylacis</name>
    <dbReference type="NCBI Taxonomy" id="1799477"/>
    <lineage>
        <taxon>Bacteria</taxon>
        <taxon>Pseudomonadati</taxon>
        <taxon>Pseudomonadota</taxon>
        <taxon>Betaproteobacteria</taxon>
        <taxon>Burkholderiales</taxon>
        <taxon>Sphaerotilaceae</taxon>
        <taxon>Amphibiibacter</taxon>
    </lineage>
</organism>
<sequence>MAYRLKVSARALRETGIAREWYEKQHSGLGDEFLAALELQVERLKQAPLLYAEVMPKVRRALLPRFPYGVFYVVRGDLISILAVLHDLRSPDRWPRTSAGV</sequence>
<dbReference type="EMBL" id="JAWDIE010000004">
    <property type="protein sequence ID" value="MEJ7137469.1"/>
    <property type="molecule type" value="Genomic_DNA"/>
</dbReference>
<evidence type="ECO:0000313" key="1">
    <source>
        <dbReference type="EMBL" id="MEJ7137469.1"/>
    </source>
</evidence>
<protein>
    <submittedName>
        <fullName evidence="1">Uncharacterized protein</fullName>
    </submittedName>
</protein>
<proteinExistence type="predicted"/>
<accession>A0ACC6NZR9</accession>
<keyword evidence="2" id="KW-1185">Reference proteome</keyword>
<comment type="caution">
    <text evidence="1">The sequence shown here is derived from an EMBL/GenBank/DDBJ whole genome shotgun (WGS) entry which is preliminary data.</text>
</comment>
<reference evidence="1" key="1">
    <citation type="submission" date="2023-10" db="EMBL/GenBank/DDBJ databases">
        <title>Amphibacter perezi, gen. nov., sp. nov. a novel taxa of the family Comamonadaceae, class Betaproteobacteria isolated from the skin microbiota of Pelophylax perezi from different populations.</title>
        <authorList>
            <person name="Costa S."/>
            <person name="Proenca D.N."/>
            <person name="Lopes I."/>
            <person name="Morais P.V."/>
        </authorList>
    </citation>
    <scope>NUCLEOTIDE SEQUENCE</scope>
    <source>
        <strain evidence="1">SL12-8</strain>
    </source>
</reference>
<evidence type="ECO:0000313" key="2">
    <source>
        <dbReference type="Proteomes" id="UP001364695"/>
    </source>
</evidence>
<gene>
    <name evidence="1" type="ORF">RV045_03365</name>
</gene>
<name>A0ACC6NZR9_9BURK</name>